<proteinExistence type="inferred from homology"/>
<comment type="caution">
    <text evidence="5">The sequence shown here is derived from an EMBL/GenBank/DDBJ whole genome shotgun (WGS) entry which is preliminary data.</text>
</comment>
<organism evidence="5 6">
    <name type="scientific">Thauera mechernichensis</name>
    <dbReference type="NCBI Taxonomy" id="82788"/>
    <lineage>
        <taxon>Bacteria</taxon>
        <taxon>Pseudomonadati</taxon>
        <taxon>Pseudomonadota</taxon>
        <taxon>Betaproteobacteria</taxon>
        <taxon>Rhodocyclales</taxon>
        <taxon>Zoogloeaceae</taxon>
        <taxon>Thauera</taxon>
    </lineage>
</organism>
<evidence type="ECO:0000256" key="1">
    <source>
        <dbReference type="ARBA" id="ARBA00004418"/>
    </source>
</evidence>
<comment type="subcellular location">
    <subcellularLocation>
        <location evidence="1">Periplasm</location>
    </subcellularLocation>
</comment>
<evidence type="ECO:0000256" key="3">
    <source>
        <dbReference type="ARBA" id="ARBA00022729"/>
    </source>
</evidence>
<evidence type="ECO:0000313" key="6">
    <source>
        <dbReference type="Proteomes" id="UP001597158"/>
    </source>
</evidence>
<evidence type="ECO:0000256" key="4">
    <source>
        <dbReference type="SAM" id="SignalP"/>
    </source>
</evidence>
<gene>
    <name evidence="5" type="ORF">ACFQ4M_13960</name>
</gene>
<accession>A0ABW3WFR6</accession>
<dbReference type="PANTHER" id="PTHR30024:SF47">
    <property type="entry name" value="TAURINE-BINDING PERIPLASMIC PROTEIN"/>
    <property type="match status" value="1"/>
</dbReference>
<dbReference type="Gene3D" id="3.40.190.10">
    <property type="entry name" value="Periplasmic binding protein-like II"/>
    <property type="match status" value="2"/>
</dbReference>
<protein>
    <submittedName>
        <fullName evidence="5">ABC transporter substrate-binding protein</fullName>
    </submittedName>
</protein>
<feature type="chain" id="PRO_5045929431" evidence="4">
    <location>
        <begin position="18"/>
        <end position="310"/>
    </location>
</feature>
<keyword evidence="6" id="KW-1185">Reference proteome</keyword>
<dbReference type="EMBL" id="JBHTMC010000026">
    <property type="protein sequence ID" value="MFD1264683.1"/>
    <property type="molecule type" value="Genomic_DNA"/>
</dbReference>
<feature type="signal peptide" evidence="4">
    <location>
        <begin position="1"/>
        <end position="17"/>
    </location>
</feature>
<dbReference type="RefSeq" id="WP_277832170.1">
    <property type="nucleotide sequence ID" value="NZ_JARQZE010000004.1"/>
</dbReference>
<dbReference type="Proteomes" id="UP001597158">
    <property type="component" value="Unassembled WGS sequence"/>
</dbReference>
<dbReference type="Pfam" id="PF13379">
    <property type="entry name" value="NMT1_2"/>
    <property type="match status" value="1"/>
</dbReference>
<comment type="similarity">
    <text evidence="2">Belongs to the bacterial solute-binding protein SsuA/TauA family.</text>
</comment>
<name>A0ABW3WFR6_9RHOO</name>
<dbReference type="PANTHER" id="PTHR30024">
    <property type="entry name" value="ALIPHATIC SULFONATES-BINDING PROTEIN-RELATED"/>
    <property type="match status" value="1"/>
</dbReference>
<sequence length="310" mass="32544">MTTRLLLALLVSVLALACAKVPEPPLRVAVNPWVGYDPLVLARERGLIDPATLQVIELPSATECKRALRNGLADAAALTLDEALRLADEGTELRIVTLLSDSRGADAVLARPGISSLAELRGKRIALEESALGSLMLARLLTAAGLTRDDVHTVHGEVSQHAAMVQDGGADVVITFEPIRSQLLAAGLRVIFDSAELPGEIVDVLVVRADLVEHRVQQLRAAWRTGLAALEADLPAAAALLSPAADLTVAQYLATLDGLRFIPAAESAQRLDAEALALSAGPLAGHLQGLGLLQRPPDWVALTTDSGAAR</sequence>
<keyword evidence="3 4" id="KW-0732">Signal</keyword>
<dbReference type="SUPFAM" id="SSF53850">
    <property type="entry name" value="Periplasmic binding protein-like II"/>
    <property type="match status" value="1"/>
</dbReference>
<evidence type="ECO:0000313" key="5">
    <source>
        <dbReference type="EMBL" id="MFD1264683.1"/>
    </source>
</evidence>
<reference evidence="6" key="1">
    <citation type="journal article" date="2019" name="Int. J. Syst. Evol. Microbiol.">
        <title>The Global Catalogue of Microorganisms (GCM) 10K type strain sequencing project: providing services to taxonomists for standard genome sequencing and annotation.</title>
        <authorList>
            <consortium name="The Broad Institute Genomics Platform"/>
            <consortium name="The Broad Institute Genome Sequencing Center for Infectious Disease"/>
            <person name="Wu L."/>
            <person name="Ma J."/>
        </authorList>
    </citation>
    <scope>NUCLEOTIDE SEQUENCE [LARGE SCALE GENOMIC DNA]</scope>
    <source>
        <strain evidence="6">CCUG 48884</strain>
    </source>
</reference>
<dbReference type="PROSITE" id="PS51257">
    <property type="entry name" value="PROKAR_LIPOPROTEIN"/>
    <property type="match status" value="1"/>
</dbReference>
<evidence type="ECO:0000256" key="2">
    <source>
        <dbReference type="ARBA" id="ARBA00010742"/>
    </source>
</evidence>